<dbReference type="EMBL" id="ANFO01001254">
    <property type="protein sequence ID" value="KGQ03283.1"/>
    <property type="molecule type" value="Genomic_DNA"/>
</dbReference>
<evidence type="ECO:0000313" key="2">
    <source>
        <dbReference type="EMBL" id="KGQ03283.1"/>
    </source>
</evidence>
<feature type="region of interest" description="Disordered" evidence="1">
    <location>
        <begin position="510"/>
        <end position="541"/>
    </location>
</feature>
<gene>
    <name evidence="2" type="ORF">BBAD15_g11490</name>
</gene>
<dbReference type="HOGENOM" id="CLU_027514_1_0_1"/>
<sequence>MPPATTFQLTLPIEENSKRKPRCDPYPRLMARFYEPYFLLCSLGRTRNSYTEYPRSGSRQQEMRREYMRNLAFICDGKKGRYTFTAFSVAEVDGAYVFCLASPSPRKCKIMLERSIGTLVEYAITADNKKKKRTVQKFLRKCIEHAKKRVSAYINDVKAAIPACIEKMANKSNRNNDAHVEGLRLLLAHCRDNESGHVDTCVAMYRASKSALMRKLYEEEKLEKNWYVDQKFSGDENGCFARVRHSIGRLASRIHKPLLLLLNAALMQDILQSAKVEVIEQSPCAPKPVADSQTTLPAILRRMFPKDDPDVANAEQALVDLQETWRKPLTRYMDCERECNPFVRSEVSVLEHFYKYKLKFLEGDRYVYCSKPACFACKLYFAEHPARMVVPESHGKVYPNWGPPLIENFKKKDADSDRQRDLMIKITKTVRDEVVDHLWGRNVPPEWHPDSTTGVSTLEMSLHGLEDDIVASKGDNHVVLYAPDVHYRVGSSPEGELLHEIGHAFNESSASLRSSGLEGYQLHDEDDLDEDNSDEEGGASL</sequence>
<dbReference type="eggNOG" id="ENOG502SKGQ">
    <property type="taxonomic scope" value="Eukaryota"/>
</dbReference>
<dbReference type="PANTHER" id="PTHR42037:SF1">
    <property type="match status" value="1"/>
</dbReference>
<protein>
    <submittedName>
        <fullName evidence="2">Uncharacterized protein</fullName>
    </submittedName>
</protein>
<evidence type="ECO:0000313" key="3">
    <source>
        <dbReference type="Proteomes" id="UP000030106"/>
    </source>
</evidence>
<evidence type="ECO:0000256" key="1">
    <source>
        <dbReference type="SAM" id="MobiDB-lite"/>
    </source>
</evidence>
<dbReference type="OrthoDB" id="3251507at2759"/>
<dbReference type="Proteomes" id="UP000030106">
    <property type="component" value="Unassembled WGS sequence"/>
</dbReference>
<reference evidence="2 3" key="1">
    <citation type="submission" date="2012-10" db="EMBL/GenBank/DDBJ databases">
        <title>Genome sequencing and analysis of entomopathogenic fungi Beauveria bassiana D1-5.</title>
        <authorList>
            <person name="Li Q."/>
            <person name="Wang L."/>
            <person name="Zhang Z."/>
            <person name="Wang Q."/>
            <person name="Ren J."/>
            <person name="Wang M."/>
            <person name="Xu W."/>
            <person name="Wang J."/>
            <person name="Lu Y."/>
            <person name="Du Q."/>
            <person name="Sun Z."/>
        </authorList>
    </citation>
    <scope>NUCLEOTIDE SEQUENCE [LARGE SCALE GENOMIC DNA]</scope>
    <source>
        <strain evidence="2 3">D1-5</strain>
    </source>
</reference>
<dbReference type="AlphaFoldDB" id="A0A0A2V716"/>
<organism evidence="2 3">
    <name type="scientific">Beauveria bassiana D1-5</name>
    <dbReference type="NCBI Taxonomy" id="1245745"/>
    <lineage>
        <taxon>Eukaryota</taxon>
        <taxon>Fungi</taxon>
        <taxon>Dikarya</taxon>
        <taxon>Ascomycota</taxon>
        <taxon>Pezizomycotina</taxon>
        <taxon>Sordariomycetes</taxon>
        <taxon>Hypocreomycetidae</taxon>
        <taxon>Hypocreales</taxon>
        <taxon>Cordycipitaceae</taxon>
        <taxon>Beauveria</taxon>
    </lineage>
</organism>
<accession>A0A0A2V716</accession>
<dbReference type="PANTHER" id="PTHR42037">
    <property type="match status" value="1"/>
</dbReference>
<feature type="compositionally biased region" description="Acidic residues" evidence="1">
    <location>
        <begin position="524"/>
        <end position="541"/>
    </location>
</feature>
<dbReference type="Pfam" id="PF14441">
    <property type="entry name" value="OTT_1508_deam"/>
    <property type="match status" value="1"/>
</dbReference>
<comment type="caution">
    <text evidence="2">The sequence shown here is derived from an EMBL/GenBank/DDBJ whole genome shotgun (WGS) entry which is preliminary data.</text>
</comment>
<dbReference type="STRING" id="1245745.A0A0A2V716"/>
<proteinExistence type="predicted"/>
<dbReference type="InterPro" id="IPR027796">
    <property type="entry name" value="OTT_1508_deam-like"/>
</dbReference>
<name>A0A0A2V716_BEABA</name>